<dbReference type="Proteomes" id="UP001208690">
    <property type="component" value="Unassembled WGS sequence"/>
</dbReference>
<evidence type="ECO:0000313" key="2">
    <source>
        <dbReference type="Proteomes" id="UP001208690"/>
    </source>
</evidence>
<dbReference type="GO" id="GO:0016787">
    <property type="term" value="F:hydrolase activity"/>
    <property type="evidence" value="ECO:0007669"/>
    <property type="project" value="UniProtKB-KW"/>
</dbReference>
<dbReference type="Pfam" id="PF05721">
    <property type="entry name" value="PhyH"/>
    <property type="match status" value="1"/>
</dbReference>
<comment type="caution">
    <text evidence="1">The sequence shown here is derived from an EMBL/GenBank/DDBJ whole genome shotgun (WGS) entry which is preliminary data.</text>
</comment>
<keyword evidence="1" id="KW-0560">Oxidoreductase</keyword>
<name>A0ABT3BKR2_9RHOB</name>
<proteinExistence type="predicted"/>
<dbReference type="EMBL" id="JALIEB010000029">
    <property type="protein sequence ID" value="MCV3274151.1"/>
    <property type="molecule type" value="Genomic_DNA"/>
</dbReference>
<protein>
    <submittedName>
        <fullName evidence="1">Phytanoyl-CoA dioxygenase family protein</fullName>
    </submittedName>
</protein>
<accession>A0ABT3BKR2</accession>
<dbReference type="RefSeq" id="WP_263846352.1">
    <property type="nucleotide sequence ID" value="NZ_JALIEB010000029.1"/>
</dbReference>
<reference evidence="1 2" key="1">
    <citation type="submission" date="2022-04" db="EMBL/GenBank/DDBJ databases">
        <title>Roseobacter sp. WL0113 is a bacterium isolated from neritic sediment.</title>
        <authorList>
            <person name="Wang L."/>
            <person name="He W."/>
            <person name="Zhang D.-F."/>
        </authorList>
    </citation>
    <scope>NUCLEOTIDE SEQUENCE [LARGE SCALE GENOMIC DNA]</scope>
    <source>
        <strain evidence="1 2">WL0113</strain>
    </source>
</reference>
<organism evidence="1 2">
    <name type="scientific">Roseobacter sinensis</name>
    <dbReference type="NCBI Taxonomy" id="2931391"/>
    <lineage>
        <taxon>Bacteria</taxon>
        <taxon>Pseudomonadati</taxon>
        <taxon>Pseudomonadota</taxon>
        <taxon>Alphaproteobacteria</taxon>
        <taxon>Rhodobacterales</taxon>
        <taxon>Roseobacteraceae</taxon>
        <taxon>Roseobacter</taxon>
    </lineage>
</organism>
<keyword evidence="2" id="KW-1185">Reference proteome</keyword>
<dbReference type="InterPro" id="IPR008775">
    <property type="entry name" value="Phytyl_CoA_dOase-like"/>
</dbReference>
<dbReference type="GO" id="GO:0051213">
    <property type="term" value="F:dioxygenase activity"/>
    <property type="evidence" value="ECO:0007669"/>
    <property type="project" value="UniProtKB-KW"/>
</dbReference>
<keyword evidence="1" id="KW-0223">Dioxygenase</keyword>
<dbReference type="SUPFAM" id="SSF51197">
    <property type="entry name" value="Clavaminate synthase-like"/>
    <property type="match status" value="1"/>
</dbReference>
<dbReference type="Gene3D" id="2.60.120.620">
    <property type="entry name" value="q2cbj1_9rhob like domain"/>
    <property type="match status" value="1"/>
</dbReference>
<evidence type="ECO:0000313" key="1">
    <source>
        <dbReference type="EMBL" id="MCV3274151.1"/>
    </source>
</evidence>
<keyword evidence="1" id="KW-0378">Hydrolase</keyword>
<sequence>MSPKSPILTDDEIEHFIESGFLRIDDAFPASLAAKARKRIWRDLPGRPDDPKTWTEPVVLRPVYWQKPFVEAANTPQLHVAFDALAGPGRWRRREALGAFVIRFPGEGDFAADWHVDASYPPRGFSGPVTADTDFSKWCVNLRSRGRLLLMLFLFSDVGEKDAPTRIRAGSHKDVARLLAPHGEKGLAGEMDLSTTAGRPEVLATGRAGTVYLCHPFLVHAGQPHRGNEPRFMAQPPLEPARGHRRLRVDRPNGFPIEEAIFRALHS</sequence>
<gene>
    <name evidence="1" type="ORF">MUB52_22180</name>
</gene>